<name>A0AA88JD78_FICCA</name>
<accession>A0AA88JD78</accession>
<dbReference type="EMBL" id="BTGU01000873">
    <property type="protein sequence ID" value="GMN69545.1"/>
    <property type="molecule type" value="Genomic_DNA"/>
</dbReference>
<keyword evidence="2" id="KW-1185">Reference proteome</keyword>
<evidence type="ECO:0000313" key="2">
    <source>
        <dbReference type="Proteomes" id="UP001187192"/>
    </source>
</evidence>
<reference evidence="1" key="1">
    <citation type="submission" date="2023-07" db="EMBL/GenBank/DDBJ databases">
        <title>draft genome sequence of fig (Ficus carica).</title>
        <authorList>
            <person name="Takahashi T."/>
            <person name="Nishimura K."/>
        </authorList>
    </citation>
    <scope>NUCLEOTIDE SEQUENCE</scope>
</reference>
<sequence length="81" mass="8633">MINFALASNIPLGSTDHTYAPAASGGNDDSSSDLVELVSSLFVLISGMALDEEPCCRRRQTVPRAAWLMALARPFPARGKP</sequence>
<dbReference type="AlphaFoldDB" id="A0AA88JD78"/>
<protein>
    <submittedName>
        <fullName evidence="1">Uncharacterized protein</fullName>
    </submittedName>
</protein>
<comment type="caution">
    <text evidence="1">The sequence shown here is derived from an EMBL/GenBank/DDBJ whole genome shotgun (WGS) entry which is preliminary data.</text>
</comment>
<organism evidence="1 2">
    <name type="scientific">Ficus carica</name>
    <name type="common">Common fig</name>
    <dbReference type="NCBI Taxonomy" id="3494"/>
    <lineage>
        <taxon>Eukaryota</taxon>
        <taxon>Viridiplantae</taxon>
        <taxon>Streptophyta</taxon>
        <taxon>Embryophyta</taxon>
        <taxon>Tracheophyta</taxon>
        <taxon>Spermatophyta</taxon>
        <taxon>Magnoliopsida</taxon>
        <taxon>eudicotyledons</taxon>
        <taxon>Gunneridae</taxon>
        <taxon>Pentapetalae</taxon>
        <taxon>rosids</taxon>
        <taxon>fabids</taxon>
        <taxon>Rosales</taxon>
        <taxon>Moraceae</taxon>
        <taxon>Ficeae</taxon>
        <taxon>Ficus</taxon>
    </lineage>
</organism>
<dbReference type="Proteomes" id="UP001187192">
    <property type="component" value="Unassembled WGS sequence"/>
</dbReference>
<gene>
    <name evidence="1" type="ORF">TIFTF001_038594</name>
</gene>
<evidence type="ECO:0000313" key="1">
    <source>
        <dbReference type="EMBL" id="GMN69545.1"/>
    </source>
</evidence>
<proteinExistence type="predicted"/>